<reference evidence="3" key="2">
    <citation type="journal article" date="2023" name="Science">
        <title>Genomic signatures of disease resistance in endangered staghorn corals.</title>
        <authorList>
            <person name="Vollmer S.V."/>
            <person name="Selwyn J.D."/>
            <person name="Despard B.A."/>
            <person name="Roesel C.L."/>
        </authorList>
    </citation>
    <scope>NUCLEOTIDE SEQUENCE</scope>
    <source>
        <strain evidence="3">K2</strain>
    </source>
</reference>
<comment type="caution">
    <text evidence="3">The sequence shown here is derived from an EMBL/GenBank/DDBJ whole genome shotgun (WGS) entry which is preliminary data.</text>
</comment>
<feature type="domain" description="ZP" evidence="2">
    <location>
        <begin position="34"/>
        <end position="190"/>
    </location>
</feature>
<dbReference type="PROSITE" id="PS51034">
    <property type="entry name" value="ZP_2"/>
    <property type="match status" value="1"/>
</dbReference>
<evidence type="ECO:0000313" key="3">
    <source>
        <dbReference type="EMBL" id="KAK2555687.1"/>
    </source>
</evidence>
<evidence type="ECO:0000313" key="4">
    <source>
        <dbReference type="Proteomes" id="UP001249851"/>
    </source>
</evidence>
<dbReference type="EMBL" id="JARQWQ010000061">
    <property type="protein sequence ID" value="KAK2555687.1"/>
    <property type="molecule type" value="Genomic_DNA"/>
</dbReference>
<organism evidence="3 4">
    <name type="scientific">Acropora cervicornis</name>
    <name type="common">Staghorn coral</name>
    <dbReference type="NCBI Taxonomy" id="6130"/>
    <lineage>
        <taxon>Eukaryota</taxon>
        <taxon>Metazoa</taxon>
        <taxon>Cnidaria</taxon>
        <taxon>Anthozoa</taxon>
        <taxon>Hexacorallia</taxon>
        <taxon>Scleractinia</taxon>
        <taxon>Astrocoeniina</taxon>
        <taxon>Acroporidae</taxon>
        <taxon>Acropora</taxon>
    </lineage>
</organism>
<sequence length="190" mass="22278">MHLFQALFILLKMSVFAYQGKSSPMLSDDRISLQCLKDFMLLELDLQDIPKLKPTSLHLREFSCRPHEVRDTKAIFRVPFDGCGTTQGTFSDHIVFQNAVDNSQEINRTRVAVRHVPELHYPFSCRYRQKYTLTLREGETREETNEDDNSNREDFLRDLKQHSSASRAEFNFLLALLMILCFLRKVDCRL</sequence>
<gene>
    <name evidence="3" type="ORF">P5673_022718</name>
</gene>
<dbReference type="Gene3D" id="2.60.40.3210">
    <property type="entry name" value="Zona pellucida, ZP-N domain"/>
    <property type="match status" value="1"/>
</dbReference>
<dbReference type="InterPro" id="IPR001507">
    <property type="entry name" value="ZP_dom"/>
</dbReference>
<dbReference type="PANTHER" id="PTHR47130">
    <property type="entry name" value="SI:DKEY-19B23.11-RELATED"/>
    <property type="match status" value="1"/>
</dbReference>
<reference evidence="3" key="1">
    <citation type="journal article" date="2023" name="G3 (Bethesda)">
        <title>Whole genome assembly and annotation of the endangered Caribbean coral Acropora cervicornis.</title>
        <authorList>
            <person name="Selwyn J.D."/>
            <person name="Vollmer S.V."/>
        </authorList>
    </citation>
    <scope>NUCLEOTIDE SEQUENCE</scope>
    <source>
        <strain evidence="3">K2</strain>
    </source>
</reference>
<proteinExistence type="predicted"/>
<feature type="signal peptide" evidence="1">
    <location>
        <begin position="1"/>
        <end position="17"/>
    </location>
</feature>
<keyword evidence="1" id="KW-0732">Signal</keyword>
<dbReference type="PANTHER" id="PTHR47130:SF6">
    <property type="entry name" value="EGG ENVELOPE GLYCOPROTEIN-LIKE PRECURSOR"/>
    <property type="match status" value="1"/>
</dbReference>
<dbReference type="AlphaFoldDB" id="A0AAD9Q6K9"/>
<protein>
    <recommendedName>
        <fullName evidence="2">ZP domain-containing protein</fullName>
    </recommendedName>
</protein>
<keyword evidence="4" id="KW-1185">Reference proteome</keyword>
<evidence type="ECO:0000259" key="2">
    <source>
        <dbReference type="PROSITE" id="PS51034"/>
    </source>
</evidence>
<dbReference type="Proteomes" id="UP001249851">
    <property type="component" value="Unassembled WGS sequence"/>
</dbReference>
<feature type="chain" id="PRO_5041908921" description="ZP domain-containing protein" evidence="1">
    <location>
        <begin position="18"/>
        <end position="190"/>
    </location>
</feature>
<evidence type="ECO:0000256" key="1">
    <source>
        <dbReference type="SAM" id="SignalP"/>
    </source>
</evidence>
<dbReference type="Pfam" id="PF23344">
    <property type="entry name" value="ZP-N"/>
    <property type="match status" value="1"/>
</dbReference>
<name>A0AAD9Q6K9_ACRCE</name>
<accession>A0AAD9Q6K9</accession>
<dbReference type="InterPro" id="IPR055356">
    <property type="entry name" value="ZP-N"/>
</dbReference>